<organism evidence="2 3">
    <name type="scientific">Gonium pectorale</name>
    <name type="common">Green alga</name>
    <dbReference type="NCBI Taxonomy" id="33097"/>
    <lineage>
        <taxon>Eukaryota</taxon>
        <taxon>Viridiplantae</taxon>
        <taxon>Chlorophyta</taxon>
        <taxon>core chlorophytes</taxon>
        <taxon>Chlorophyceae</taxon>
        <taxon>CS clade</taxon>
        <taxon>Chlamydomonadales</taxon>
        <taxon>Volvocaceae</taxon>
        <taxon>Gonium</taxon>
    </lineage>
</organism>
<evidence type="ECO:0000313" key="3">
    <source>
        <dbReference type="Proteomes" id="UP000075714"/>
    </source>
</evidence>
<dbReference type="Proteomes" id="UP000075714">
    <property type="component" value="Unassembled WGS sequence"/>
</dbReference>
<feature type="compositionally biased region" description="Low complexity" evidence="1">
    <location>
        <begin position="75"/>
        <end position="86"/>
    </location>
</feature>
<comment type="caution">
    <text evidence="2">The sequence shown here is derived from an EMBL/GenBank/DDBJ whole genome shotgun (WGS) entry which is preliminary data.</text>
</comment>
<feature type="compositionally biased region" description="Basic and acidic residues" evidence="1">
    <location>
        <begin position="1"/>
        <end position="10"/>
    </location>
</feature>
<accession>A0A150GL51</accession>
<reference evidence="3" key="1">
    <citation type="journal article" date="2016" name="Nat. Commun.">
        <title>The Gonium pectorale genome demonstrates co-option of cell cycle regulation during the evolution of multicellularity.</title>
        <authorList>
            <person name="Hanschen E.R."/>
            <person name="Marriage T.N."/>
            <person name="Ferris P.J."/>
            <person name="Hamaji T."/>
            <person name="Toyoda A."/>
            <person name="Fujiyama A."/>
            <person name="Neme R."/>
            <person name="Noguchi H."/>
            <person name="Minakuchi Y."/>
            <person name="Suzuki M."/>
            <person name="Kawai-Toyooka H."/>
            <person name="Smith D.R."/>
            <person name="Sparks H."/>
            <person name="Anderson J."/>
            <person name="Bakaric R."/>
            <person name="Luria V."/>
            <person name="Karger A."/>
            <person name="Kirschner M.W."/>
            <person name="Durand P.M."/>
            <person name="Michod R.E."/>
            <person name="Nozaki H."/>
            <person name="Olson B.J."/>
        </authorList>
    </citation>
    <scope>NUCLEOTIDE SEQUENCE [LARGE SCALE GENOMIC DNA]</scope>
    <source>
        <strain evidence="3">NIES-2863</strain>
    </source>
</reference>
<name>A0A150GL51_GONPE</name>
<proteinExistence type="predicted"/>
<evidence type="ECO:0000313" key="2">
    <source>
        <dbReference type="EMBL" id="KXZ50508.1"/>
    </source>
</evidence>
<dbReference type="EMBL" id="LSYV01000017">
    <property type="protein sequence ID" value="KXZ50508.1"/>
    <property type="molecule type" value="Genomic_DNA"/>
</dbReference>
<evidence type="ECO:0000256" key="1">
    <source>
        <dbReference type="SAM" id="MobiDB-lite"/>
    </source>
</evidence>
<dbReference type="AlphaFoldDB" id="A0A150GL51"/>
<keyword evidence="3" id="KW-1185">Reference proteome</keyword>
<protein>
    <submittedName>
        <fullName evidence="2">Uncharacterized protein</fullName>
    </submittedName>
</protein>
<feature type="region of interest" description="Disordered" evidence="1">
    <location>
        <begin position="1"/>
        <end position="99"/>
    </location>
</feature>
<gene>
    <name evidence="2" type="ORF">GPECTOR_16g683</name>
</gene>
<sequence>MSWRRGDRPCGELVLPPKRDPPSECGIGDGSDAGGLEPAPGPADAPAPGLITTVPPDPELESIRSAESGSGSDVGAEPGPAAPAIARSRDGLRSGVYGV</sequence>